<dbReference type="PANTHER" id="PTHR48084">
    <property type="entry name" value="2-OXOGLUTARATE OXIDOREDUCTASE SUBUNIT KORB-RELATED"/>
    <property type="match status" value="1"/>
</dbReference>
<dbReference type="CDD" id="cd03375">
    <property type="entry name" value="TPP_OGFOR"/>
    <property type="match status" value="1"/>
</dbReference>
<reference evidence="3 4" key="1">
    <citation type="submission" date="2019-03" db="EMBL/GenBank/DDBJ databases">
        <title>Metabolic potential of uncultured bacteria and archaea associated with petroleum seepage in deep-sea sediments.</title>
        <authorList>
            <person name="Dong X."/>
            <person name="Hubert C."/>
        </authorList>
    </citation>
    <scope>NUCLEOTIDE SEQUENCE [LARGE SCALE GENOMIC DNA]</scope>
    <source>
        <strain evidence="3">E29_bin78</strain>
    </source>
</reference>
<dbReference type="SUPFAM" id="SSF52518">
    <property type="entry name" value="Thiamin diphosphate-binding fold (THDP-binding)"/>
    <property type="match status" value="1"/>
</dbReference>
<dbReference type="EMBL" id="SOJK01000260">
    <property type="protein sequence ID" value="TET43587.1"/>
    <property type="molecule type" value="Genomic_DNA"/>
</dbReference>
<dbReference type="PANTHER" id="PTHR48084:SF1">
    <property type="entry name" value="2-OXOGLUTARATE SYNTHASE SUBUNIT KORB"/>
    <property type="match status" value="1"/>
</dbReference>
<dbReference type="Proteomes" id="UP000320679">
    <property type="component" value="Unassembled WGS sequence"/>
</dbReference>
<sequence>MKQHPALRYFRFDRPGTPHLWCEGCGIGQVWYYTIRAIEELELDPDKVLWVGGSGCTGRMCTYWSGDYFHTLHGRPLGFATGVKLANPELTVICHMGDGECAGIGGNHLIQTARRNMDLVAIIINNFNYGMTGGQFSPTTPRGAFTMTSQLGHIEYPFDLCELAATCGATYVARWTSVQARQLIRSIKKGIQKKGFSFIEIMSQCPTQYGRRNRIGNGVQMMKWFKENSIRKEKAAGMSEEELKGKFILGEFVDEKKAEFGASLGEIIQKRKTQNV</sequence>
<dbReference type="InterPro" id="IPR029061">
    <property type="entry name" value="THDP-binding"/>
</dbReference>
<feature type="domain" description="Thiamine pyrophosphate enzyme TPP-binding" evidence="2">
    <location>
        <begin position="63"/>
        <end position="201"/>
    </location>
</feature>
<comment type="caution">
    <text evidence="3">The sequence shown here is derived from an EMBL/GenBank/DDBJ whole genome shotgun (WGS) entry which is preliminary data.</text>
</comment>
<evidence type="ECO:0000313" key="3">
    <source>
        <dbReference type="EMBL" id="TET43587.1"/>
    </source>
</evidence>
<gene>
    <name evidence="3" type="ORF">E3J59_06215</name>
</gene>
<protein>
    <submittedName>
        <fullName evidence="3">2-oxoacid:ferredoxin oxidoreductase subunit beta</fullName>
    </submittedName>
</protein>
<name>A0A523UM25_UNCAE</name>
<organism evidence="3 4">
    <name type="scientific">Aerophobetes bacterium</name>
    <dbReference type="NCBI Taxonomy" id="2030807"/>
    <lineage>
        <taxon>Bacteria</taxon>
        <taxon>Candidatus Aerophobota</taxon>
    </lineage>
</organism>
<evidence type="ECO:0000313" key="4">
    <source>
        <dbReference type="Proteomes" id="UP000320679"/>
    </source>
</evidence>
<dbReference type="Gene3D" id="3.40.50.970">
    <property type="match status" value="1"/>
</dbReference>
<dbReference type="AlphaFoldDB" id="A0A523UM25"/>
<dbReference type="InterPro" id="IPR051457">
    <property type="entry name" value="2-oxoacid:Fd_oxidoreductase"/>
</dbReference>
<evidence type="ECO:0000259" key="2">
    <source>
        <dbReference type="Pfam" id="PF02775"/>
    </source>
</evidence>
<accession>A0A523UM25</accession>
<dbReference type="InterPro" id="IPR011766">
    <property type="entry name" value="TPP_enzyme_TPP-bd"/>
</dbReference>
<dbReference type="GO" id="GO:0030976">
    <property type="term" value="F:thiamine pyrophosphate binding"/>
    <property type="evidence" value="ECO:0007669"/>
    <property type="project" value="InterPro"/>
</dbReference>
<keyword evidence="1" id="KW-0560">Oxidoreductase</keyword>
<evidence type="ECO:0000256" key="1">
    <source>
        <dbReference type="ARBA" id="ARBA00023002"/>
    </source>
</evidence>
<proteinExistence type="predicted"/>
<dbReference type="GO" id="GO:0016625">
    <property type="term" value="F:oxidoreductase activity, acting on the aldehyde or oxo group of donors, iron-sulfur protein as acceptor"/>
    <property type="evidence" value="ECO:0007669"/>
    <property type="project" value="UniProtKB-ARBA"/>
</dbReference>
<dbReference type="GO" id="GO:0045333">
    <property type="term" value="P:cellular respiration"/>
    <property type="evidence" value="ECO:0007669"/>
    <property type="project" value="UniProtKB-ARBA"/>
</dbReference>
<dbReference type="Pfam" id="PF02775">
    <property type="entry name" value="TPP_enzyme_C"/>
    <property type="match status" value="1"/>
</dbReference>